<keyword evidence="3" id="KW-1185">Reference proteome</keyword>
<evidence type="ECO:0000256" key="1">
    <source>
        <dbReference type="SAM" id="Phobius"/>
    </source>
</evidence>
<keyword evidence="1" id="KW-0812">Transmembrane</keyword>
<gene>
    <name evidence="2" type="ORF">WMO25_07300</name>
</gene>
<dbReference type="Proteomes" id="UP001469749">
    <property type="component" value="Unassembled WGS sequence"/>
</dbReference>
<protein>
    <submittedName>
        <fullName evidence="2">Uncharacterized protein</fullName>
    </submittedName>
</protein>
<organism evidence="2 3">
    <name type="scientific">Coprococcus intestinihominis</name>
    <dbReference type="NCBI Taxonomy" id="3133154"/>
    <lineage>
        <taxon>Bacteria</taxon>
        <taxon>Bacillati</taxon>
        <taxon>Bacillota</taxon>
        <taxon>Clostridia</taxon>
        <taxon>Lachnospirales</taxon>
        <taxon>Lachnospiraceae</taxon>
        <taxon>Coprococcus</taxon>
    </lineage>
</organism>
<name>A0ABV1B4M0_9FIRM</name>
<proteinExistence type="predicted"/>
<reference evidence="2 3" key="1">
    <citation type="submission" date="2024-03" db="EMBL/GenBank/DDBJ databases">
        <title>Human intestinal bacterial collection.</title>
        <authorList>
            <person name="Pauvert C."/>
            <person name="Hitch T.C.A."/>
            <person name="Clavel T."/>
        </authorList>
    </citation>
    <scope>NUCLEOTIDE SEQUENCE [LARGE SCALE GENOMIC DNA]</scope>
    <source>
        <strain evidence="2 3">CLA-AA-H190</strain>
    </source>
</reference>
<comment type="caution">
    <text evidence="2">The sequence shown here is derived from an EMBL/GenBank/DDBJ whole genome shotgun (WGS) entry which is preliminary data.</text>
</comment>
<accession>A0ABV1B4M0</accession>
<sequence length="511" mass="57434">MEQWVFVLPGADDQSECTFFANPSIAGYHVDDGTDIQLTVTFRDEKGDHVYDVVLTKTARKNWYASETYDIAARAWKKDYKVQAEITQKDGTAETEELSSEEVTAAWPTFKEKTVKLEKDSDGQLQKEISLNQWIQEEMTSPLFEYKVEDQAGCEIILDTQKQCVSINNAESKGEFTLAIVDPAGNEEVTEMSIIAAAGTEKGLGIGIVALAVIVVAVIAVLLLKKKTGSVGATAKTTKILAAREEVDKYCKRLELLTRKTENTMHEIRMAAQAAEERIRQDGEASAYDVDDIRTMTEEAENLFKEPCCENIHTMRVIMGAVSQNLLKMQGNASIKVDSGSHSGMENPKNYLDPAKRQDILSKIEVDAVSVENLCAEMSTILNTLKEIAYREEVPFEKDISITVTDGHGEYETRRACKEAYGAMASGVFSLDTLKFLSKNEVWMTLPEIIGQKTDIRIFAIDDNRMRAIAEKPILIWQGKNQRILEFTYDEDVVFRLRDHAYAEIKLHFER</sequence>
<dbReference type="RefSeq" id="WP_227082535.1">
    <property type="nucleotide sequence ID" value="NZ_JBBMEK010000069.1"/>
</dbReference>
<feature type="transmembrane region" description="Helical" evidence="1">
    <location>
        <begin position="203"/>
        <end position="224"/>
    </location>
</feature>
<evidence type="ECO:0000313" key="3">
    <source>
        <dbReference type="Proteomes" id="UP001469749"/>
    </source>
</evidence>
<dbReference type="EMBL" id="JBBMEK010000069">
    <property type="protein sequence ID" value="MEQ2364901.1"/>
    <property type="molecule type" value="Genomic_DNA"/>
</dbReference>
<keyword evidence="1" id="KW-0472">Membrane</keyword>
<evidence type="ECO:0000313" key="2">
    <source>
        <dbReference type="EMBL" id="MEQ2364901.1"/>
    </source>
</evidence>
<keyword evidence="1" id="KW-1133">Transmembrane helix</keyword>